<accession>A0ABP7Z0V8</accession>
<sequence length="94" mass="11031">MYISINLKIDKMRKKIDINDNLLTKVKIISAFEDISVKHLLEKAVSFYVEYKENELLKSLTNGEKEDLGFLLLMQQSDRNDVVTREEVINILDR</sequence>
<dbReference type="EMBL" id="BAAAZI010000011">
    <property type="protein sequence ID" value="GAA4144980.1"/>
    <property type="molecule type" value="Genomic_DNA"/>
</dbReference>
<comment type="caution">
    <text evidence="1">The sequence shown here is derived from an EMBL/GenBank/DDBJ whole genome shotgun (WGS) entry which is preliminary data.</text>
</comment>
<reference evidence="2" key="1">
    <citation type="journal article" date="2019" name="Int. J. Syst. Evol. Microbiol.">
        <title>The Global Catalogue of Microorganisms (GCM) 10K type strain sequencing project: providing services to taxonomists for standard genome sequencing and annotation.</title>
        <authorList>
            <consortium name="The Broad Institute Genomics Platform"/>
            <consortium name="The Broad Institute Genome Sequencing Center for Infectious Disease"/>
            <person name="Wu L."/>
            <person name="Ma J."/>
        </authorList>
    </citation>
    <scope>NUCLEOTIDE SEQUENCE [LARGE SCALE GENOMIC DNA]</scope>
    <source>
        <strain evidence="2">JCM 16704</strain>
    </source>
</reference>
<name>A0ABP7Z0V8_9SPHI</name>
<evidence type="ECO:0000313" key="1">
    <source>
        <dbReference type="EMBL" id="GAA4144980.1"/>
    </source>
</evidence>
<dbReference type="Proteomes" id="UP001500101">
    <property type="component" value="Unassembled WGS sequence"/>
</dbReference>
<evidence type="ECO:0000313" key="2">
    <source>
        <dbReference type="Proteomes" id="UP001500101"/>
    </source>
</evidence>
<proteinExistence type="predicted"/>
<organism evidence="1 2">
    <name type="scientific">Sphingobacterium kyonggiense</name>
    <dbReference type="NCBI Taxonomy" id="714075"/>
    <lineage>
        <taxon>Bacteria</taxon>
        <taxon>Pseudomonadati</taxon>
        <taxon>Bacteroidota</taxon>
        <taxon>Sphingobacteriia</taxon>
        <taxon>Sphingobacteriales</taxon>
        <taxon>Sphingobacteriaceae</taxon>
        <taxon>Sphingobacterium</taxon>
    </lineage>
</organism>
<evidence type="ECO:0008006" key="3">
    <source>
        <dbReference type="Google" id="ProtNLM"/>
    </source>
</evidence>
<keyword evidence="2" id="KW-1185">Reference proteome</keyword>
<gene>
    <name evidence="1" type="ORF">GCM10022216_28530</name>
</gene>
<protein>
    <recommendedName>
        <fullName evidence="3">RHH-type rel operon transcriptional repressor/antitoxin RelB</fullName>
    </recommendedName>
</protein>